<accession>A0A8H6HYN6</accession>
<sequence length="369" mass="40178">MSVRSRVVAARLLPSSSHSSVRFTFRSHTSSPGYFVYIPTASLVIPHIPSFPFLHFFPSPTVGTRFSSTTTTTTGHDAPSNAQQCLNALDSDVQFLLVHPPQPDAQPPHCPTSRRYENAHSPSFDIILNLPRLVNTTAKIIVEGNGWMVALWTDTFCPSHAGVSTSSDGRYSPHMCESTSLSMLVRIALRRRSPQLRRVVGQLRVSEFVHKSGRLTKATLTGARVRDSPEWLPGSYGAGKIAVLSQIASARVRVEHQISELDLRTDVQTQYHSGTASVSSLADSLGAQIAHMQRCPGKESPRISLVEGRVSNDGAFENMHIHTSLRACTTEKKAVRGMRAINERRIMGSGLEVGELGAGVDISVGFDLG</sequence>
<dbReference type="EMBL" id="JACGCI010000029">
    <property type="protein sequence ID" value="KAF6755544.1"/>
    <property type="molecule type" value="Genomic_DNA"/>
</dbReference>
<dbReference type="Proteomes" id="UP000521943">
    <property type="component" value="Unassembled WGS sequence"/>
</dbReference>
<organism evidence="1 2">
    <name type="scientific">Ephemerocybe angulata</name>
    <dbReference type="NCBI Taxonomy" id="980116"/>
    <lineage>
        <taxon>Eukaryota</taxon>
        <taxon>Fungi</taxon>
        <taxon>Dikarya</taxon>
        <taxon>Basidiomycota</taxon>
        <taxon>Agaricomycotina</taxon>
        <taxon>Agaricomycetes</taxon>
        <taxon>Agaricomycetidae</taxon>
        <taxon>Agaricales</taxon>
        <taxon>Agaricineae</taxon>
        <taxon>Psathyrellaceae</taxon>
        <taxon>Ephemerocybe</taxon>
    </lineage>
</organism>
<reference evidence="1 2" key="1">
    <citation type="submission" date="2020-07" db="EMBL/GenBank/DDBJ databases">
        <title>Comparative genomics of pyrophilous fungi reveals a link between fire events and developmental genes.</title>
        <authorList>
            <consortium name="DOE Joint Genome Institute"/>
            <person name="Steindorff A.S."/>
            <person name="Carver A."/>
            <person name="Calhoun S."/>
            <person name="Stillman K."/>
            <person name="Liu H."/>
            <person name="Lipzen A."/>
            <person name="Pangilinan J."/>
            <person name="Labutti K."/>
            <person name="Bruns T.D."/>
            <person name="Grigoriev I.V."/>
        </authorList>
    </citation>
    <scope>NUCLEOTIDE SEQUENCE [LARGE SCALE GENOMIC DNA]</scope>
    <source>
        <strain evidence="1 2">CBS 144469</strain>
    </source>
</reference>
<evidence type="ECO:0000313" key="1">
    <source>
        <dbReference type="EMBL" id="KAF6755544.1"/>
    </source>
</evidence>
<comment type="caution">
    <text evidence="1">The sequence shown here is derived from an EMBL/GenBank/DDBJ whole genome shotgun (WGS) entry which is preliminary data.</text>
</comment>
<gene>
    <name evidence="1" type="ORF">DFP72DRAFT_847278</name>
</gene>
<evidence type="ECO:0000313" key="2">
    <source>
        <dbReference type="Proteomes" id="UP000521943"/>
    </source>
</evidence>
<proteinExistence type="predicted"/>
<keyword evidence="2" id="KW-1185">Reference proteome</keyword>
<name>A0A8H6HYN6_9AGAR</name>
<dbReference type="AlphaFoldDB" id="A0A8H6HYN6"/>
<protein>
    <submittedName>
        <fullName evidence="1">Uncharacterized protein</fullName>
    </submittedName>
</protein>